<sequence>MAMSTKELDIQMMLAAEVHLGTKNSDFQMERYIFKRRNDVLQIKSHDDNIEATLQYRSCFGAIVYEDCCQMDIQFAAEWSLDIDLS</sequence>
<keyword evidence="2" id="KW-0687">Ribonucleoprotein</keyword>
<dbReference type="PANTHER" id="PTHR11489">
    <property type="entry name" value="40S RIBOSOMAL PROTEIN SA"/>
    <property type="match status" value="1"/>
</dbReference>
<dbReference type="InterPro" id="IPR023591">
    <property type="entry name" value="Ribosomal_uS2_flav_dom_sf"/>
</dbReference>
<dbReference type="InterPro" id="IPR018130">
    <property type="entry name" value="Ribosomal_uS2_CS"/>
</dbReference>
<dbReference type="Proteomes" id="UP001454036">
    <property type="component" value="Unassembled WGS sequence"/>
</dbReference>
<dbReference type="InterPro" id="IPR005707">
    <property type="entry name" value="Ribosomal_uS2_euk/arc"/>
</dbReference>
<dbReference type="Gene3D" id="3.40.50.10490">
    <property type="entry name" value="Glucose-6-phosphate isomerase like protein, domain 1"/>
    <property type="match status" value="1"/>
</dbReference>
<gene>
    <name evidence="3" type="ORF">LIER_19689</name>
</gene>
<evidence type="ECO:0000256" key="1">
    <source>
        <dbReference type="ARBA" id="ARBA00022980"/>
    </source>
</evidence>
<protein>
    <recommendedName>
        <fullName evidence="5">40S ribosomal protein SA</fullName>
    </recommendedName>
</protein>
<dbReference type="GO" id="GO:0006412">
    <property type="term" value="P:translation"/>
    <property type="evidence" value="ECO:0007669"/>
    <property type="project" value="InterPro"/>
</dbReference>
<dbReference type="SUPFAM" id="SSF52313">
    <property type="entry name" value="Ribosomal protein S2"/>
    <property type="match status" value="1"/>
</dbReference>
<evidence type="ECO:0000256" key="2">
    <source>
        <dbReference type="ARBA" id="ARBA00023274"/>
    </source>
</evidence>
<accession>A0AAV3QKZ6</accession>
<dbReference type="EMBL" id="BAABME010004898">
    <property type="protein sequence ID" value="GAA0163936.1"/>
    <property type="molecule type" value="Genomic_DNA"/>
</dbReference>
<evidence type="ECO:0000313" key="4">
    <source>
        <dbReference type="Proteomes" id="UP001454036"/>
    </source>
</evidence>
<organism evidence="3 4">
    <name type="scientific">Lithospermum erythrorhizon</name>
    <name type="common">Purple gromwell</name>
    <name type="synonym">Lithospermum officinale var. erythrorhizon</name>
    <dbReference type="NCBI Taxonomy" id="34254"/>
    <lineage>
        <taxon>Eukaryota</taxon>
        <taxon>Viridiplantae</taxon>
        <taxon>Streptophyta</taxon>
        <taxon>Embryophyta</taxon>
        <taxon>Tracheophyta</taxon>
        <taxon>Spermatophyta</taxon>
        <taxon>Magnoliopsida</taxon>
        <taxon>eudicotyledons</taxon>
        <taxon>Gunneridae</taxon>
        <taxon>Pentapetalae</taxon>
        <taxon>asterids</taxon>
        <taxon>lamiids</taxon>
        <taxon>Boraginales</taxon>
        <taxon>Boraginaceae</taxon>
        <taxon>Boraginoideae</taxon>
        <taxon>Lithospermeae</taxon>
        <taxon>Lithospermum</taxon>
    </lineage>
</organism>
<evidence type="ECO:0008006" key="5">
    <source>
        <dbReference type="Google" id="ProtNLM"/>
    </source>
</evidence>
<reference evidence="3 4" key="1">
    <citation type="submission" date="2024-01" db="EMBL/GenBank/DDBJ databases">
        <title>The complete chloroplast genome sequence of Lithospermum erythrorhizon: insights into the phylogenetic relationship among Boraginaceae species and the maternal lineages of purple gromwells.</title>
        <authorList>
            <person name="Okada T."/>
            <person name="Watanabe K."/>
        </authorList>
    </citation>
    <scope>NUCLEOTIDE SEQUENCE [LARGE SCALE GENOMIC DNA]</scope>
</reference>
<dbReference type="GO" id="GO:0003735">
    <property type="term" value="F:structural constituent of ribosome"/>
    <property type="evidence" value="ECO:0007669"/>
    <property type="project" value="InterPro"/>
</dbReference>
<dbReference type="AlphaFoldDB" id="A0AAV3QKZ6"/>
<comment type="caution">
    <text evidence="3">The sequence shown here is derived from an EMBL/GenBank/DDBJ whole genome shotgun (WGS) entry which is preliminary data.</text>
</comment>
<keyword evidence="1" id="KW-0689">Ribosomal protein</keyword>
<dbReference type="GO" id="GO:0015935">
    <property type="term" value="C:small ribosomal subunit"/>
    <property type="evidence" value="ECO:0007669"/>
    <property type="project" value="InterPro"/>
</dbReference>
<keyword evidence="4" id="KW-1185">Reference proteome</keyword>
<dbReference type="PROSITE" id="PS00962">
    <property type="entry name" value="RIBOSOMAL_S2_1"/>
    <property type="match status" value="1"/>
</dbReference>
<name>A0AAV3QKZ6_LITER</name>
<evidence type="ECO:0000313" key="3">
    <source>
        <dbReference type="EMBL" id="GAA0163936.1"/>
    </source>
</evidence>
<proteinExistence type="predicted"/>